<keyword evidence="2" id="KW-0378">Hydrolase</keyword>
<evidence type="ECO:0000256" key="1">
    <source>
        <dbReference type="ARBA" id="ARBA00022723"/>
    </source>
</evidence>
<evidence type="ECO:0000256" key="3">
    <source>
        <dbReference type="SAM" id="MobiDB-lite"/>
    </source>
</evidence>
<evidence type="ECO:0000256" key="4">
    <source>
        <dbReference type="SAM" id="SignalP"/>
    </source>
</evidence>
<dbReference type="OrthoDB" id="2649545at2"/>
<dbReference type="AlphaFoldDB" id="A0A1I2D1U6"/>
<protein>
    <submittedName>
        <fullName evidence="6">Peptidoglycan/xylan/chitin deacetylase, PgdA/CDA1 family</fullName>
    </submittedName>
</protein>
<sequence>MIRGLAVFVIGGMLALAAAGCGSHTGNERHQGKEALPQPNAYSNDEGMPIRIQEDAEDDTPELVDGSEKAVRKEEPLTLAELREKYKSTFLLQGSSKEKRVALTFDDGPDETFTPLVLDELNKAGVKATFFVVGNRIEANPDIIQRIVNEGHAVGNHSYSHPNYLKLSDEEFRKEIDTTDKLIQTYIGHRPSLVRPPYGGVTENQINWLASMEKKIINWNVDSLDWKGLSADEVYANIMDATQNGSIILQHSAGGDGEDLTGTVEALGRVIAKLKEKNMELVTVPNLIHLK</sequence>
<dbReference type="InterPro" id="IPR050248">
    <property type="entry name" value="Polysacc_deacetylase_ArnD"/>
</dbReference>
<dbReference type="RefSeq" id="WP_091188122.1">
    <property type="nucleotide sequence ID" value="NZ_FOMT01000004.1"/>
</dbReference>
<dbReference type="PANTHER" id="PTHR10587:SF133">
    <property type="entry name" value="CHITIN DEACETYLASE 1-RELATED"/>
    <property type="match status" value="1"/>
</dbReference>
<dbReference type="PROSITE" id="PS51677">
    <property type="entry name" value="NODB"/>
    <property type="match status" value="1"/>
</dbReference>
<keyword evidence="7" id="KW-1185">Reference proteome</keyword>
<evidence type="ECO:0000313" key="6">
    <source>
        <dbReference type="EMBL" id="SFE74498.1"/>
    </source>
</evidence>
<dbReference type="GO" id="GO:0005975">
    <property type="term" value="P:carbohydrate metabolic process"/>
    <property type="evidence" value="ECO:0007669"/>
    <property type="project" value="InterPro"/>
</dbReference>
<dbReference type="GO" id="GO:0016810">
    <property type="term" value="F:hydrolase activity, acting on carbon-nitrogen (but not peptide) bonds"/>
    <property type="evidence" value="ECO:0007669"/>
    <property type="project" value="InterPro"/>
</dbReference>
<dbReference type="PROSITE" id="PS51257">
    <property type="entry name" value="PROKAR_LIPOPROTEIN"/>
    <property type="match status" value="1"/>
</dbReference>
<dbReference type="Gene3D" id="3.20.20.370">
    <property type="entry name" value="Glycoside hydrolase/deacetylase"/>
    <property type="match status" value="1"/>
</dbReference>
<feature type="signal peptide" evidence="4">
    <location>
        <begin position="1"/>
        <end position="19"/>
    </location>
</feature>
<dbReference type="InterPro" id="IPR011330">
    <property type="entry name" value="Glyco_hydro/deAcase_b/a-brl"/>
</dbReference>
<dbReference type="Pfam" id="PF01522">
    <property type="entry name" value="Polysacc_deac_1"/>
    <property type="match status" value="1"/>
</dbReference>
<name>A0A1I2D1U6_9BACL</name>
<dbReference type="STRING" id="1045775.SAMN05216378_3920"/>
<dbReference type="EMBL" id="FOMT01000004">
    <property type="protein sequence ID" value="SFE74498.1"/>
    <property type="molecule type" value="Genomic_DNA"/>
</dbReference>
<dbReference type="SUPFAM" id="SSF88713">
    <property type="entry name" value="Glycoside hydrolase/deacetylase"/>
    <property type="match status" value="1"/>
</dbReference>
<keyword evidence="1" id="KW-0479">Metal-binding</keyword>
<feature type="chain" id="PRO_5039427939" evidence="4">
    <location>
        <begin position="20"/>
        <end position="291"/>
    </location>
</feature>
<accession>A0A1I2D1U6</accession>
<proteinExistence type="predicted"/>
<keyword evidence="4" id="KW-0732">Signal</keyword>
<reference evidence="7" key="1">
    <citation type="submission" date="2016-10" db="EMBL/GenBank/DDBJ databases">
        <authorList>
            <person name="Varghese N."/>
            <person name="Submissions S."/>
        </authorList>
    </citation>
    <scope>NUCLEOTIDE SEQUENCE [LARGE SCALE GENOMIC DNA]</scope>
    <source>
        <strain evidence="7">CGMCC 1.10784</strain>
    </source>
</reference>
<evidence type="ECO:0000259" key="5">
    <source>
        <dbReference type="PROSITE" id="PS51677"/>
    </source>
</evidence>
<feature type="domain" description="NodB homology" evidence="5">
    <location>
        <begin position="99"/>
        <end position="282"/>
    </location>
</feature>
<gene>
    <name evidence="6" type="ORF">SAMN05216378_3920</name>
</gene>
<organism evidence="6 7">
    <name type="scientific">Paenibacillus catalpae</name>
    <dbReference type="NCBI Taxonomy" id="1045775"/>
    <lineage>
        <taxon>Bacteria</taxon>
        <taxon>Bacillati</taxon>
        <taxon>Bacillota</taxon>
        <taxon>Bacilli</taxon>
        <taxon>Bacillales</taxon>
        <taxon>Paenibacillaceae</taxon>
        <taxon>Paenibacillus</taxon>
    </lineage>
</organism>
<evidence type="ECO:0000256" key="2">
    <source>
        <dbReference type="ARBA" id="ARBA00022801"/>
    </source>
</evidence>
<dbReference type="GO" id="GO:0016020">
    <property type="term" value="C:membrane"/>
    <property type="evidence" value="ECO:0007669"/>
    <property type="project" value="TreeGrafter"/>
</dbReference>
<dbReference type="PANTHER" id="PTHR10587">
    <property type="entry name" value="GLYCOSYL TRANSFERASE-RELATED"/>
    <property type="match status" value="1"/>
</dbReference>
<dbReference type="InterPro" id="IPR002509">
    <property type="entry name" value="NODB_dom"/>
</dbReference>
<dbReference type="CDD" id="cd10917">
    <property type="entry name" value="CE4_NodB_like_6s_7s"/>
    <property type="match status" value="1"/>
</dbReference>
<dbReference type="GO" id="GO:0046872">
    <property type="term" value="F:metal ion binding"/>
    <property type="evidence" value="ECO:0007669"/>
    <property type="project" value="UniProtKB-KW"/>
</dbReference>
<evidence type="ECO:0000313" key="7">
    <source>
        <dbReference type="Proteomes" id="UP000198855"/>
    </source>
</evidence>
<feature type="region of interest" description="Disordered" evidence="3">
    <location>
        <begin position="22"/>
        <end position="46"/>
    </location>
</feature>
<dbReference type="Proteomes" id="UP000198855">
    <property type="component" value="Unassembled WGS sequence"/>
</dbReference>